<dbReference type="AlphaFoldDB" id="A0AAW0EDK4"/>
<protein>
    <submittedName>
        <fullName evidence="2">Uncharacterized protein</fullName>
    </submittedName>
</protein>
<sequence length="615" mass="67511">MFDFFGSSDGHGAIDWIAWHTDLMYQPFNAALKCFFGRCQDIRPTARIDAFALWFNFEAGDNKVNGYWDLVTTPIRFSGSAVGFGHQAFVELARLRSIQPRRLACGVDSTFNTLDGQLGQEGENMLAVPSSCSVLTGSILDSNLEVEDIGVCFGSISHKLVGGTEIIRFDVRLRPSAICRRVIFGASMTDFPKLSAVVRCRLVFEKCERMHALALSGSMYEDGILQENLAEASGAMQDVFEAEYMNPNRRGCKVVVSHRPSNKSTSCSGVRPSICFRQQVNFELKFASRTGWTVNGAAVNLRRESAHGFQTVCKAEIECAAENGRRCTESGWECGRIGAGFGLEFKGLGNFRSRARDGEDKVDRPESVATLHTHKLTEKSSQDQENEQSPIDVLEFPPVAHPSRRPASQNHFRPTNLMPRFTPATFSELELAKTKINSPAARAGWAGQHRKGENTLARGLEVVSSRGGLRETGAGGGKETRSAASALSLGRSFEAGGKGVVVGGDKRLSHGDHNTGLKLWVKSHSILSIDIQDSTEQNTGLQRRSRAPRSLGHPRAATKQLLSATISHIIAHISGGIGAESVAFERRALTVVFLPIRVSENRIEYEKRERYSERT</sequence>
<dbReference type="EMBL" id="JAWWNJ010000002">
    <property type="protein sequence ID" value="KAK7062240.1"/>
    <property type="molecule type" value="Genomic_DNA"/>
</dbReference>
<evidence type="ECO:0000313" key="3">
    <source>
        <dbReference type="Proteomes" id="UP001362999"/>
    </source>
</evidence>
<comment type="caution">
    <text evidence="2">The sequence shown here is derived from an EMBL/GenBank/DDBJ whole genome shotgun (WGS) entry which is preliminary data.</text>
</comment>
<feature type="region of interest" description="Disordered" evidence="1">
    <location>
        <begin position="355"/>
        <end position="417"/>
    </location>
</feature>
<evidence type="ECO:0000256" key="1">
    <source>
        <dbReference type="SAM" id="MobiDB-lite"/>
    </source>
</evidence>
<feature type="compositionally biased region" description="Basic and acidic residues" evidence="1">
    <location>
        <begin position="355"/>
        <end position="366"/>
    </location>
</feature>
<gene>
    <name evidence="2" type="ORF">R3P38DRAFT_3492188</name>
</gene>
<accession>A0AAW0EDK4</accession>
<evidence type="ECO:0000313" key="2">
    <source>
        <dbReference type="EMBL" id="KAK7062240.1"/>
    </source>
</evidence>
<reference evidence="2 3" key="1">
    <citation type="journal article" date="2024" name="J Genomics">
        <title>Draft genome sequencing and assembly of Favolaschia claudopus CIRM-BRFM 2984 isolated from oak limbs.</title>
        <authorList>
            <person name="Navarro D."/>
            <person name="Drula E."/>
            <person name="Chaduli D."/>
            <person name="Cazenave R."/>
            <person name="Ahrendt S."/>
            <person name="Wang J."/>
            <person name="Lipzen A."/>
            <person name="Daum C."/>
            <person name="Barry K."/>
            <person name="Grigoriev I.V."/>
            <person name="Favel A."/>
            <person name="Rosso M.N."/>
            <person name="Martin F."/>
        </authorList>
    </citation>
    <scope>NUCLEOTIDE SEQUENCE [LARGE SCALE GENOMIC DNA]</scope>
    <source>
        <strain evidence="2 3">CIRM-BRFM 2984</strain>
    </source>
</reference>
<feature type="region of interest" description="Disordered" evidence="1">
    <location>
        <begin position="535"/>
        <end position="554"/>
    </location>
</feature>
<proteinExistence type="predicted"/>
<name>A0AAW0EDK4_9AGAR</name>
<organism evidence="2 3">
    <name type="scientific">Favolaschia claudopus</name>
    <dbReference type="NCBI Taxonomy" id="2862362"/>
    <lineage>
        <taxon>Eukaryota</taxon>
        <taxon>Fungi</taxon>
        <taxon>Dikarya</taxon>
        <taxon>Basidiomycota</taxon>
        <taxon>Agaricomycotina</taxon>
        <taxon>Agaricomycetes</taxon>
        <taxon>Agaricomycetidae</taxon>
        <taxon>Agaricales</taxon>
        <taxon>Marasmiineae</taxon>
        <taxon>Mycenaceae</taxon>
        <taxon>Favolaschia</taxon>
    </lineage>
</organism>
<dbReference type="Proteomes" id="UP001362999">
    <property type="component" value="Unassembled WGS sequence"/>
</dbReference>
<keyword evidence="3" id="KW-1185">Reference proteome</keyword>